<evidence type="ECO:0000256" key="2">
    <source>
        <dbReference type="ARBA" id="ARBA00023125"/>
    </source>
</evidence>
<dbReference type="SUPFAM" id="SSF48498">
    <property type="entry name" value="Tetracyclin repressor-like, C-terminal domain"/>
    <property type="match status" value="1"/>
</dbReference>
<evidence type="ECO:0000259" key="5">
    <source>
        <dbReference type="PROSITE" id="PS50949"/>
    </source>
</evidence>
<dbReference type="Pfam" id="PF02909">
    <property type="entry name" value="TetR_C_1"/>
    <property type="match status" value="1"/>
</dbReference>
<feature type="domain" description="HTH tetR-type" evidence="6">
    <location>
        <begin position="77"/>
        <end position="137"/>
    </location>
</feature>
<dbReference type="InterPro" id="IPR001647">
    <property type="entry name" value="HTH_TetR"/>
</dbReference>
<dbReference type="PROSITE" id="PS50949">
    <property type="entry name" value="HTH_GNTR"/>
    <property type="match status" value="1"/>
</dbReference>
<gene>
    <name evidence="7" type="ORF">Ate02nite_06530</name>
</gene>
<dbReference type="Pfam" id="PF00440">
    <property type="entry name" value="TetR_N"/>
    <property type="match status" value="1"/>
</dbReference>
<sequence length="292" mass="32489">MDAPYRRIVQDIRGRIERGELRPGDRVPSARALVREWGVAIATATKAHAALQEEGLTIARPGVGTVVAGPAPRHDHELSAPRIVAAAIEIADRDGMPELSMRRIATALDVSTMSLYRHVPSREELILAMIDSVLGEVPLPARRPSGWRACIELCARLEWAVFQRHPWLAPTMSITRPQMAPNAMRLSEWVLAAFDGTGLPLADRMYIQVLIFTFVRGIASGLEPEAQAIRDTGITNDEWIETQADRLTSLLDSMPHFRELTSEEFDFDLDMLFEFGLARLLDGLSSYVAGRR</sequence>
<dbReference type="Pfam" id="PF00392">
    <property type="entry name" value="GntR"/>
    <property type="match status" value="1"/>
</dbReference>
<dbReference type="GO" id="GO:0045892">
    <property type="term" value="P:negative regulation of DNA-templated transcription"/>
    <property type="evidence" value="ECO:0007669"/>
    <property type="project" value="InterPro"/>
</dbReference>
<evidence type="ECO:0000313" key="8">
    <source>
        <dbReference type="Proteomes" id="UP000623608"/>
    </source>
</evidence>
<evidence type="ECO:0000256" key="1">
    <source>
        <dbReference type="ARBA" id="ARBA00023015"/>
    </source>
</evidence>
<dbReference type="SUPFAM" id="SSF46785">
    <property type="entry name" value="Winged helix' DNA-binding domain"/>
    <property type="match status" value="1"/>
</dbReference>
<evidence type="ECO:0000256" key="4">
    <source>
        <dbReference type="PROSITE-ProRule" id="PRU00335"/>
    </source>
</evidence>
<dbReference type="Proteomes" id="UP000623608">
    <property type="component" value="Unassembled WGS sequence"/>
</dbReference>
<dbReference type="InterPro" id="IPR009057">
    <property type="entry name" value="Homeodomain-like_sf"/>
</dbReference>
<evidence type="ECO:0000256" key="3">
    <source>
        <dbReference type="ARBA" id="ARBA00023163"/>
    </source>
</evidence>
<accession>A0A919NGT0</accession>
<dbReference type="AlphaFoldDB" id="A0A919NGT0"/>
<dbReference type="PANTHER" id="PTHR30055">
    <property type="entry name" value="HTH-TYPE TRANSCRIPTIONAL REGULATOR RUTR"/>
    <property type="match status" value="1"/>
</dbReference>
<proteinExistence type="predicted"/>
<dbReference type="GO" id="GO:0003700">
    <property type="term" value="F:DNA-binding transcription factor activity"/>
    <property type="evidence" value="ECO:0007669"/>
    <property type="project" value="InterPro"/>
</dbReference>
<dbReference type="GO" id="GO:0000976">
    <property type="term" value="F:transcription cis-regulatory region binding"/>
    <property type="evidence" value="ECO:0007669"/>
    <property type="project" value="TreeGrafter"/>
</dbReference>
<dbReference type="Gene3D" id="1.10.357.10">
    <property type="entry name" value="Tetracycline Repressor, domain 2"/>
    <property type="match status" value="1"/>
</dbReference>
<keyword evidence="2 4" id="KW-0238">DNA-binding</keyword>
<reference evidence="7" key="1">
    <citation type="submission" date="2021-01" db="EMBL/GenBank/DDBJ databases">
        <title>Whole genome shotgun sequence of Actinoplanes tereljensis NBRC 105297.</title>
        <authorList>
            <person name="Komaki H."/>
            <person name="Tamura T."/>
        </authorList>
    </citation>
    <scope>NUCLEOTIDE SEQUENCE</scope>
    <source>
        <strain evidence="7">NBRC 105297</strain>
    </source>
</reference>
<dbReference type="SMART" id="SM00345">
    <property type="entry name" value="HTH_GNTR"/>
    <property type="match status" value="1"/>
</dbReference>
<dbReference type="EMBL" id="BOMY01000002">
    <property type="protein sequence ID" value="GIF17923.1"/>
    <property type="molecule type" value="Genomic_DNA"/>
</dbReference>
<dbReference type="InterPro" id="IPR050109">
    <property type="entry name" value="HTH-type_TetR-like_transc_reg"/>
</dbReference>
<dbReference type="PROSITE" id="PS50977">
    <property type="entry name" value="HTH_TETR_2"/>
    <property type="match status" value="1"/>
</dbReference>
<dbReference type="InterPro" id="IPR004111">
    <property type="entry name" value="Repressor_TetR_C"/>
</dbReference>
<evidence type="ECO:0000313" key="7">
    <source>
        <dbReference type="EMBL" id="GIF17923.1"/>
    </source>
</evidence>
<dbReference type="Gene3D" id="1.10.10.10">
    <property type="entry name" value="Winged helix-like DNA-binding domain superfamily/Winged helix DNA-binding domain"/>
    <property type="match status" value="1"/>
</dbReference>
<organism evidence="7 8">
    <name type="scientific">Paractinoplanes tereljensis</name>
    <dbReference type="NCBI Taxonomy" id="571912"/>
    <lineage>
        <taxon>Bacteria</taxon>
        <taxon>Bacillati</taxon>
        <taxon>Actinomycetota</taxon>
        <taxon>Actinomycetes</taxon>
        <taxon>Micromonosporales</taxon>
        <taxon>Micromonosporaceae</taxon>
        <taxon>Paractinoplanes</taxon>
    </lineage>
</organism>
<dbReference type="Gene3D" id="1.10.10.60">
    <property type="entry name" value="Homeodomain-like"/>
    <property type="match status" value="1"/>
</dbReference>
<dbReference type="CDD" id="cd07377">
    <property type="entry name" value="WHTH_GntR"/>
    <property type="match status" value="1"/>
</dbReference>
<dbReference type="RefSeq" id="WP_203798482.1">
    <property type="nucleotide sequence ID" value="NZ_BOMY01000002.1"/>
</dbReference>
<dbReference type="SUPFAM" id="SSF46689">
    <property type="entry name" value="Homeodomain-like"/>
    <property type="match status" value="1"/>
</dbReference>
<comment type="caution">
    <text evidence="7">The sequence shown here is derived from an EMBL/GenBank/DDBJ whole genome shotgun (WGS) entry which is preliminary data.</text>
</comment>
<feature type="domain" description="HTH gntR-type" evidence="5">
    <location>
        <begin position="2"/>
        <end position="70"/>
    </location>
</feature>
<protein>
    <submittedName>
        <fullName evidence="7">GntR family transcriptional regulator</fullName>
    </submittedName>
</protein>
<evidence type="ECO:0000259" key="6">
    <source>
        <dbReference type="PROSITE" id="PS50977"/>
    </source>
</evidence>
<dbReference type="InterPro" id="IPR036388">
    <property type="entry name" value="WH-like_DNA-bd_sf"/>
</dbReference>
<keyword evidence="1" id="KW-0805">Transcription regulation</keyword>
<dbReference type="InterPro" id="IPR036271">
    <property type="entry name" value="Tet_transcr_reg_TetR-rel_C_sf"/>
</dbReference>
<keyword evidence="3" id="KW-0804">Transcription</keyword>
<dbReference type="InterPro" id="IPR000524">
    <property type="entry name" value="Tscrpt_reg_HTH_GntR"/>
</dbReference>
<dbReference type="PANTHER" id="PTHR30055:SF151">
    <property type="entry name" value="TRANSCRIPTIONAL REGULATORY PROTEIN"/>
    <property type="match status" value="1"/>
</dbReference>
<keyword evidence="8" id="KW-1185">Reference proteome</keyword>
<feature type="DNA-binding region" description="H-T-H motif" evidence="4">
    <location>
        <begin position="100"/>
        <end position="119"/>
    </location>
</feature>
<name>A0A919NGT0_9ACTN</name>
<dbReference type="InterPro" id="IPR036390">
    <property type="entry name" value="WH_DNA-bd_sf"/>
</dbReference>